<dbReference type="GeneID" id="87954025"/>
<evidence type="ECO:0000256" key="3">
    <source>
        <dbReference type="SAM" id="MobiDB-lite"/>
    </source>
</evidence>
<dbReference type="InterPro" id="IPR007918">
    <property type="entry name" value="MDM35_apoptosis"/>
</dbReference>
<evidence type="ECO:0000313" key="5">
    <source>
        <dbReference type="Proteomes" id="UP001329825"/>
    </source>
</evidence>
<dbReference type="PANTHER" id="PTHR46403:SF1">
    <property type="entry name" value="TP53-REGULATED INHIBITOR OF APOPTOSIS 1"/>
    <property type="match status" value="1"/>
</dbReference>
<organism evidence="4 5">
    <name type="scientific">Kwoniella shivajii</name>
    <dbReference type="NCBI Taxonomy" id="564305"/>
    <lineage>
        <taxon>Eukaryota</taxon>
        <taxon>Fungi</taxon>
        <taxon>Dikarya</taxon>
        <taxon>Basidiomycota</taxon>
        <taxon>Agaricomycotina</taxon>
        <taxon>Tremellomycetes</taxon>
        <taxon>Tremellales</taxon>
        <taxon>Cryptococcaceae</taxon>
        <taxon>Kwoniella</taxon>
    </lineage>
</organism>
<reference evidence="4 5" key="1">
    <citation type="submission" date="2024-01" db="EMBL/GenBank/DDBJ databases">
        <title>Comparative genomics of Cryptococcus and Kwoniella reveals pathogenesis evolution and contrasting modes of karyotype evolution via chromosome fusion or intercentromeric recombination.</title>
        <authorList>
            <person name="Coelho M.A."/>
            <person name="David-Palma M."/>
            <person name="Shea T."/>
            <person name="Bowers K."/>
            <person name="McGinley-Smith S."/>
            <person name="Mohammad A.W."/>
            <person name="Gnirke A."/>
            <person name="Yurkov A.M."/>
            <person name="Nowrousian M."/>
            <person name="Sun S."/>
            <person name="Cuomo C.A."/>
            <person name="Heitman J."/>
        </authorList>
    </citation>
    <scope>NUCLEOTIDE SEQUENCE [LARGE SCALE GENOMIC DNA]</scope>
    <source>
        <strain evidence="4">CBS 11374</strain>
    </source>
</reference>
<dbReference type="RefSeq" id="XP_062789693.1">
    <property type="nucleotide sequence ID" value="XM_062933642.1"/>
</dbReference>
<dbReference type="Pfam" id="PF05254">
    <property type="entry name" value="UPF0203"/>
    <property type="match status" value="2"/>
</dbReference>
<feature type="compositionally biased region" description="Low complexity" evidence="3">
    <location>
        <begin position="35"/>
        <end position="76"/>
    </location>
</feature>
<dbReference type="PANTHER" id="PTHR46403">
    <property type="entry name" value="TP53-REGULATED INHIBITOR OF APOPTOSIS 1"/>
    <property type="match status" value="1"/>
</dbReference>
<feature type="compositionally biased region" description="Basic residues" evidence="3">
    <location>
        <begin position="100"/>
        <end position="109"/>
    </location>
</feature>
<dbReference type="Proteomes" id="UP001329825">
    <property type="component" value="Chromosome 2"/>
</dbReference>
<sequence>MESLSPECTPLKHRYDSCFNAWFEGYLQPALAASTSTSILTSPSPSTSTLPSLTPAPSTSTVDATSSSSPASPSESVRVTPKVEPRKPLITSWASAFPSRRPKKVKQRSKSPINNQPSQIGQEQEVEEEHHWYDFVLPEESEVDADTITDQEMAQGQEEVIDTKGKTRSQIKAEEYQRNCGRFWDDYQGCLKKAIAQNESLSTLLETAREEHPLGSLDGLKGTPWDSKADFTKEDQD</sequence>
<feature type="compositionally biased region" description="Polar residues" evidence="3">
    <location>
        <begin position="110"/>
        <end position="122"/>
    </location>
</feature>
<feature type="compositionally biased region" description="Basic and acidic residues" evidence="3">
    <location>
        <begin position="227"/>
        <end position="237"/>
    </location>
</feature>
<evidence type="ECO:0000256" key="1">
    <source>
        <dbReference type="ARBA" id="ARBA00006196"/>
    </source>
</evidence>
<dbReference type="EMBL" id="CP141882">
    <property type="protein sequence ID" value="WRT64953.1"/>
    <property type="molecule type" value="Genomic_DNA"/>
</dbReference>
<name>A0ABZ1CTE4_9TREE</name>
<evidence type="ECO:0000256" key="2">
    <source>
        <dbReference type="ARBA" id="ARBA00023157"/>
    </source>
</evidence>
<evidence type="ECO:0000313" key="4">
    <source>
        <dbReference type="EMBL" id="WRT64953.1"/>
    </source>
</evidence>
<accession>A0ABZ1CTE4</accession>
<feature type="region of interest" description="Disordered" evidence="3">
    <location>
        <begin position="35"/>
        <end position="125"/>
    </location>
</feature>
<keyword evidence="2" id="KW-1015">Disulfide bond</keyword>
<feature type="region of interest" description="Disordered" evidence="3">
    <location>
        <begin position="212"/>
        <end position="237"/>
    </location>
</feature>
<comment type="similarity">
    <text evidence="1">Belongs to the TRIAP1/MDM35 family.</text>
</comment>
<gene>
    <name evidence="4" type="ORF">IL334_001894</name>
</gene>
<protein>
    <submittedName>
        <fullName evidence="4">Uncharacterized protein</fullName>
    </submittedName>
</protein>
<proteinExistence type="inferred from homology"/>
<keyword evidence="5" id="KW-1185">Reference proteome</keyword>